<dbReference type="EMBL" id="KQ483892">
    <property type="protein sequence ID" value="KYP39646.1"/>
    <property type="molecule type" value="Genomic_DNA"/>
</dbReference>
<reference evidence="2" key="1">
    <citation type="journal article" date="2012" name="Nat. Biotechnol.">
        <title>Draft genome sequence of pigeonpea (Cajanus cajan), an orphan legume crop of resource-poor farmers.</title>
        <authorList>
            <person name="Varshney R.K."/>
            <person name="Chen W."/>
            <person name="Li Y."/>
            <person name="Bharti A.K."/>
            <person name="Saxena R.K."/>
            <person name="Schlueter J.A."/>
            <person name="Donoghue M.T."/>
            <person name="Azam S."/>
            <person name="Fan G."/>
            <person name="Whaley A.M."/>
            <person name="Farmer A.D."/>
            <person name="Sheridan J."/>
            <person name="Iwata A."/>
            <person name="Tuteja R."/>
            <person name="Penmetsa R.V."/>
            <person name="Wu W."/>
            <person name="Upadhyaya H.D."/>
            <person name="Yang S.P."/>
            <person name="Shah T."/>
            <person name="Saxena K.B."/>
            <person name="Michael T."/>
            <person name="McCombie W.R."/>
            <person name="Yang B."/>
            <person name="Zhang G."/>
            <person name="Yang H."/>
            <person name="Wang J."/>
            <person name="Spillane C."/>
            <person name="Cook D.R."/>
            <person name="May G.D."/>
            <person name="Xu X."/>
            <person name="Jackson S.A."/>
        </authorList>
    </citation>
    <scope>NUCLEOTIDE SEQUENCE [LARGE SCALE GENOMIC DNA]</scope>
</reference>
<protein>
    <submittedName>
        <fullName evidence="2">Uncharacterized protein</fullName>
    </submittedName>
</protein>
<dbReference type="CDD" id="cd00303">
    <property type="entry name" value="retropepsin_like"/>
    <property type="match status" value="1"/>
</dbReference>
<proteinExistence type="predicted"/>
<accession>A0A151RAW6</accession>
<name>A0A151RAW6_CAJCA</name>
<organism evidence="2 3">
    <name type="scientific">Cajanus cajan</name>
    <name type="common">Pigeon pea</name>
    <name type="synonym">Cajanus indicus</name>
    <dbReference type="NCBI Taxonomy" id="3821"/>
    <lineage>
        <taxon>Eukaryota</taxon>
        <taxon>Viridiplantae</taxon>
        <taxon>Streptophyta</taxon>
        <taxon>Embryophyta</taxon>
        <taxon>Tracheophyta</taxon>
        <taxon>Spermatophyta</taxon>
        <taxon>Magnoliopsida</taxon>
        <taxon>eudicotyledons</taxon>
        <taxon>Gunneridae</taxon>
        <taxon>Pentapetalae</taxon>
        <taxon>rosids</taxon>
        <taxon>fabids</taxon>
        <taxon>Fabales</taxon>
        <taxon>Fabaceae</taxon>
        <taxon>Papilionoideae</taxon>
        <taxon>50 kb inversion clade</taxon>
        <taxon>NPAAA clade</taxon>
        <taxon>indigoferoid/millettioid clade</taxon>
        <taxon>Phaseoleae</taxon>
        <taxon>Cajanus</taxon>
    </lineage>
</organism>
<dbReference type="PANTHER" id="PTHR33240">
    <property type="entry name" value="OS08G0508500 PROTEIN"/>
    <property type="match status" value="1"/>
</dbReference>
<dbReference type="Proteomes" id="UP000075243">
    <property type="component" value="Unassembled WGS sequence"/>
</dbReference>
<evidence type="ECO:0000313" key="3">
    <source>
        <dbReference type="Proteomes" id="UP000075243"/>
    </source>
</evidence>
<feature type="compositionally biased region" description="Basic and acidic residues" evidence="1">
    <location>
        <begin position="30"/>
        <end position="46"/>
    </location>
</feature>
<feature type="region of interest" description="Disordered" evidence="1">
    <location>
        <begin position="28"/>
        <end position="58"/>
    </location>
</feature>
<dbReference type="Gramene" id="C.cajan_41161.t">
    <property type="protein sequence ID" value="C.cajan_41161.t"/>
    <property type="gene ID" value="C.cajan_41161"/>
</dbReference>
<evidence type="ECO:0000256" key="1">
    <source>
        <dbReference type="SAM" id="MobiDB-lite"/>
    </source>
</evidence>
<sequence>MEELVEFCNQARAEVAAKVEKPAEISYRSHPKDLVPRDKPIREPRYSHYTPLNTSRSAGLDQGLASEVLAVPKRVATPPRADTSKSCKYHRNRGHSTEQCAALKDKIEDLIKQGQLQHFVKRPRSPRYDDPQKRHLRAVLTVHAVERTRQRLPAITFTEANFKGIDPDQDDPMVISVEIHNCIVRKTLVDQGSSADIFYWNTFKQLGIPEAKLIPYSEPLVGFSGELVQTKGYIKLSTRFCFDGAEARDIPVKYVVVHANTSYNILL</sequence>
<dbReference type="PANTHER" id="PTHR33240:SF17">
    <property type="entry name" value="EUKARYOTIC PEPTIDE CHAIN RELEASE FACTOR GTP-BINDING SUBUNIT-LIKE"/>
    <property type="match status" value="1"/>
</dbReference>
<gene>
    <name evidence="2" type="ORF">KK1_039044</name>
</gene>
<keyword evidence="3" id="KW-1185">Reference proteome</keyword>
<dbReference type="AlphaFoldDB" id="A0A151RAW6"/>
<dbReference type="OMA" id="DEMSFTA"/>
<evidence type="ECO:0000313" key="2">
    <source>
        <dbReference type="EMBL" id="KYP39646.1"/>
    </source>
</evidence>